<accession>A0A9X1SWH9</accession>
<proteinExistence type="inferred from homology"/>
<dbReference type="CDD" id="cd08460">
    <property type="entry name" value="PBP2_DntR_like_1"/>
    <property type="match status" value="1"/>
</dbReference>
<reference evidence="6" key="1">
    <citation type="submission" date="2021-11" db="EMBL/GenBank/DDBJ databases">
        <title>Streptomyces corallinus and Kineosporia corallina sp. nov., two new coral-derived marine actinobacteria.</title>
        <authorList>
            <person name="Buangrab K."/>
            <person name="Sutthacheep M."/>
            <person name="Yeemin T."/>
            <person name="Harunari E."/>
            <person name="Igarashi Y."/>
            <person name="Sripreechasak P."/>
            <person name="Kanchanasin P."/>
            <person name="Tanasupawat S."/>
            <person name="Phongsopitanun W."/>
        </authorList>
    </citation>
    <scope>NUCLEOTIDE SEQUENCE</scope>
    <source>
        <strain evidence="6">JCM 31032</strain>
    </source>
</reference>
<name>A0A9X1SWH9_9ACTN</name>
<dbReference type="PANTHER" id="PTHR30118">
    <property type="entry name" value="HTH-TYPE TRANSCRIPTIONAL REGULATOR LEUO-RELATED"/>
    <property type="match status" value="1"/>
</dbReference>
<dbReference type="InterPro" id="IPR005119">
    <property type="entry name" value="LysR_subst-bd"/>
</dbReference>
<gene>
    <name evidence="6" type="ORF">LR394_28105</name>
</gene>
<dbReference type="Gene3D" id="3.40.190.10">
    <property type="entry name" value="Periplasmic binding protein-like II"/>
    <property type="match status" value="2"/>
</dbReference>
<organism evidence="6 7">
    <name type="scientific">Kineosporia babensis</name>
    <dbReference type="NCBI Taxonomy" id="499548"/>
    <lineage>
        <taxon>Bacteria</taxon>
        <taxon>Bacillati</taxon>
        <taxon>Actinomycetota</taxon>
        <taxon>Actinomycetes</taxon>
        <taxon>Kineosporiales</taxon>
        <taxon>Kineosporiaceae</taxon>
        <taxon>Kineosporia</taxon>
    </lineage>
</organism>
<feature type="domain" description="HTH lysR-type" evidence="5">
    <location>
        <begin position="3"/>
        <end position="60"/>
    </location>
</feature>
<dbReference type="SUPFAM" id="SSF46785">
    <property type="entry name" value="Winged helix' DNA-binding domain"/>
    <property type="match status" value="1"/>
</dbReference>
<dbReference type="InterPro" id="IPR000847">
    <property type="entry name" value="LysR_HTH_N"/>
</dbReference>
<dbReference type="AlphaFoldDB" id="A0A9X1SWH9"/>
<evidence type="ECO:0000256" key="4">
    <source>
        <dbReference type="ARBA" id="ARBA00023163"/>
    </source>
</evidence>
<dbReference type="PROSITE" id="PS50931">
    <property type="entry name" value="HTH_LYSR"/>
    <property type="match status" value="1"/>
</dbReference>
<dbReference type="InterPro" id="IPR036390">
    <property type="entry name" value="WH_DNA-bd_sf"/>
</dbReference>
<evidence type="ECO:0000313" key="7">
    <source>
        <dbReference type="Proteomes" id="UP001138997"/>
    </source>
</evidence>
<dbReference type="Pfam" id="PF00126">
    <property type="entry name" value="HTH_1"/>
    <property type="match status" value="1"/>
</dbReference>
<dbReference type="SUPFAM" id="SSF53850">
    <property type="entry name" value="Periplasmic binding protein-like II"/>
    <property type="match status" value="1"/>
</dbReference>
<sequence>MHLDLNLLTTLNALLEEGSVAGAADRLRLSPPAVSRALGRIRKLTGDDILVRTGRTMMPTPYAQAVRQEVSDLVRQAQAVLTPHRELDLATLERTFALRCHDALAMSLAPALLNTIAQQAPGVRLRFLPEASGDSDDLRHGRVDLEIGADAPEQPEFHSEVIGHDRLAVAMRRDHPQTGTLDLEQYAALTHVVVSRRGRLTGPIDEILAEHGLRRRVIASFGTAAAAAQVVRDSESLLTTPLAVTRPLVVAFDLITVDLPFALPDAPIVAVWHQRHNSEPAHIWLRERVRDHFAG</sequence>
<evidence type="ECO:0000313" key="6">
    <source>
        <dbReference type="EMBL" id="MCD5314771.1"/>
    </source>
</evidence>
<keyword evidence="3" id="KW-0238">DNA-binding</keyword>
<comment type="similarity">
    <text evidence="1">Belongs to the LysR transcriptional regulatory family.</text>
</comment>
<evidence type="ECO:0000259" key="5">
    <source>
        <dbReference type="PROSITE" id="PS50931"/>
    </source>
</evidence>
<comment type="caution">
    <text evidence="6">The sequence shown here is derived from an EMBL/GenBank/DDBJ whole genome shotgun (WGS) entry which is preliminary data.</text>
</comment>
<dbReference type="PANTHER" id="PTHR30118:SF15">
    <property type="entry name" value="TRANSCRIPTIONAL REGULATORY PROTEIN"/>
    <property type="match status" value="1"/>
</dbReference>
<keyword evidence="7" id="KW-1185">Reference proteome</keyword>
<dbReference type="Proteomes" id="UP001138997">
    <property type="component" value="Unassembled WGS sequence"/>
</dbReference>
<protein>
    <submittedName>
        <fullName evidence="6">LysR family transcriptional regulator</fullName>
    </submittedName>
</protein>
<dbReference type="Gene3D" id="1.10.10.10">
    <property type="entry name" value="Winged helix-like DNA-binding domain superfamily/Winged helix DNA-binding domain"/>
    <property type="match status" value="1"/>
</dbReference>
<dbReference type="GO" id="GO:0003677">
    <property type="term" value="F:DNA binding"/>
    <property type="evidence" value="ECO:0007669"/>
    <property type="project" value="UniProtKB-KW"/>
</dbReference>
<dbReference type="EMBL" id="JAJOMB010000018">
    <property type="protein sequence ID" value="MCD5314771.1"/>
    <property type="molecule type" value="Genomic_DNA"/>
</dbReference>
<keyword evidence="2" id="KW-0805">Transcription regulation</keyword>
<dbReference type="InterPro" id="IPR050389">
    <property type="entry name" value="LysR-type_TF"/>
</dbReference>
<dbReference type="RefSeq" id="WP_231447575.1">
    <property type="nucleotide sequence ID" value="NZ_JAJOMB010000018.1"/>
</dbReference>
<dbReference type="Pfam" id="PF03466">
    <property type="entry name" value="LysR_substrate"/>
    <property type="match status" value="1"/>
</dbReference>
<evidence type="ECO:0000256" key="2">
    <source>
        <dbReference type="ARBA" id="ARBA00023015"/>
    </source>
</evidence>
<dbReference type="InterPro" id="IPR036388">
    <property type="entry name" value="WH-like_DNA-bd_sf"/>
</dbReference>
<keyword evidence="4" id="KW-0804">Transcription</keyword>
<evidence type="ECO:0000256" key="3">
    <source>
        <dbReference type="ARBA" id="ARBA00023125"/>
    </source>
</evidence>
<dbReference type="GO" id="GO:0003700">
    <property type="term" value="F:DNA-binding transcription factor activity"/>
    <property type="evidence" value="ECO:0007669"/>
    <property type="project" value="InterPro"/>
</dbReference>
<evidence type="ECO:0000256" key="1">
    <source>
        <dbReference type="ARBA" id="ARBA00009437"/>
    </source>
</evidence>